<dbReference type="Proteomes" id="UP000184387">
    <property type="component" value="Unassembled WGS sequence"/>
</dbReference>
<evidence type="ECO:0000259" key="6">
    <source>
        <dbReference type="SMART" id="SM00563"/>
    </source>
</evidence>
<evidence type="ECO:0000313" key="8">
    <source>
        <dbReference type="Proteomes" id="UP000184387"/>
    </source>
</evidence>
<dbReference type="PANTHER" id="PTHR10434">
    <property type="entry name" value="1-ACYL-SN-GLYCEROL-3-PHOSPHATE ACYLTRANSFERASE"/>
    <property type="match status" value="1"/>
</dbReference>
<accession>A0A1M6I248</accession>
<feature type="region of interest" description="Disordered" evidence="4">
    <location>
        <begin position="1"/>
        <end position="21"/>
    </location>
</feature>
<evidence type="ECO:0000256" key="5">
    <source>
        <dbReference type="SAM" id="Phobius"/>
    </source>
</evidence>
<dbReference type="GO" id="GO:0003841">
    <property type="term" value="F:1-acylglycerol-3-phosphate O-acyltransferase activity"/>
    <property type="evidence" value="ECO:0007669"/>
    <property type="project" value="TreeGrafter"/>
</dbReference>
<keyword evidence="2 7" id="KW-0808">Transferase</keyword>
<dbReference type="OrthoDB" id="9808424at2"/>
<evidence type="ECO:0000256" key="4">
    <source>
        <dbReference type="SAM" id="MobiDB-lite"/>
    </source>
</evidence>
<dbReference type="Pfam" id="PF01553">
    <property type="entry name" value="Acyltransferase"/>
    <property type="match status" value="1"/>
</dbReference>
<keyword evidence="8" id="KW-1185">Reference proteome</keyword>
<protein>
    <submittedName>
        <fullName evidence="7">1-acyl-sn-glycerol-3-phosphate acyltransferases</fullName>
    </submittedName>
</protein>
<organism evidence="7 8">
    <name type="scientific">Muricoccus roseus</name>
    <dbReference type="NCBI Taxonomy" id="198092"/>
    <lineage>
        <taxon>Bacteria</taxon>
        <taxon>Pseudomonadati</taxon>
        <taxon>Pseudomonadota</taxon>
        <taxon>Alphaproteobacteria</taxon>
        <taxon>Acetobacterales</taxon>
        <taxon>Roseomonadaceae</taxon>
        <taxon>Muricoccus</taxon>
    </lineage>
</organism>
<dbReference type="InterPro" id="IPR002123">
    <property type="entry name" value="Plipid/glycerol_acylTrfase"/>
</dbReference>
<reference evidence="7 8" key="1">
    <citation type="submission" date="2016-11" db="EMBL/GenBank/DDBJ databases">
        <authorList>
            <person name="Jaros S."/>
            <person name="Januszkiewicz K."/>
            <person name="Wedrychowicz H."/>
        </authorList>
    </citation>
    <scope>NUCLEOTIDE SEQUENCE [LARGE SCALE GENOMIC DNA]</scope>
    <source>
        <strain evidence="7 8">DSM 14916</strain>
    </source>
</reference>
<feature type="transmembrane region" description="Helical" evidence="5">
    <location>
        <begin position="29"/>
        <end position="56"/>
    </location>
</feature>
<dbReference type="RefSeq" id="WP_073134630.1">
    <property type="nucleotide sequence ID" value="NZ_FQZF01000011.1"/>
</dbReference>
<comment type="pathway">
    <text evidence="1">Lipid metabolism.</text>
</comment>
<dbReference type="PANTHER" id="PTHR10434:SF66">
    <property type="entry name" value="PHOSPHOLIPID_GLYCEROL ACYLTRANSFERASE DOMAIN-CONTAINING PROTEIN"/>
    <property type="match status" value="1"/>
</dbReference>
<keyword evidence="5" id="KW-1133">Transmembrane helix</keyword>
<name>A0A1M6I248_9PROT</name>
<feature type="domain" description="Phospholipid/glycerol acyltransferase" evidence="6">
    <location>
        <begin position="102"/>
        <end position="209"/>
    </location>
</feature>
<evidence type="ECO:0000256" key="3">
    <source>
        <dbReference type="ARBA" id="ARBA00023315"/>
    </source>
</evidence>
<evidence type="ECO:0000256" key="2">
    <source>
        <dbReference type="ARBA" id="ARBA00022679"/>
    </source>
</evidence>
<proteinExistence type="predicted"/>
<dbReference type="EMBL" id="FQZF01000011">
    <property type="protein sequence ID" value="SHJ28522.1"/>
    <property type="molecule type" value="Genomic_DNA"/>
</dbReference>
<dbReference type="STRING" id="198092.SAMN02745194_02183"/>
<keyword evidence="5" id="KW-0812">Transmembrane</keyword>
<keyword evidence="3 7" id="KW-0012">Acyltransferase</keyword>
<dbReference type="CDD" id="cd07989">
    <property type="entry name" value="LPLAT_AGPAT-like"/>
    <property type="match status" value="1"/>
</dbReference>
<evidence type="ECO:0000313" key="7">
    <source>
        <dbReference type="EMBL" id="SHJ28522.1"/>
    </source>
</evidence>
<dbReference type="GO" id="GO:0006654">
    <property type="term" value="P:phosphatidic acid biosynthetic process"/>
    <property type="evidence" value="ECO:0007669"/>
    <property type="project" value="TreeGrafter"/>
</dbReference>
<evidence type="ECO:0000256" key="1">
    <source>
        <dbReference type="ARBA" id="ARBA00005189"/>
    </source>
</evidence>
<keyword evidence="5" id="KW-0472">Membrane</keyword>
<dbReference type="AlphaFoldDB" id="A0A1M6I248"/>
<dbReference type="SMART" id="SM00563">
    <property type="entry name" value="PlsC"/>
    <property type="match status" value="1"/>
</dbReference>
<gene>
    <name evidence="7" type="ORF">SAMN02745194_02183</name>
</gene>
<dbReference type="SUPFAM" id="SSF69593">
    <property type="entry name" value="Glycerol-3-phosphate (1)-acyltransferase"/>
    <property type="match status" value="1"/>
</dbReference>
<sequence>MPAPHPSARPAGRTPLPPPDRPRRLRDALAFYGVLAVLCACYLGWGLVAIGLSFVLPPRIGGPLGRRAIGTGFRFLLGLMERTGLVEFDLSELEPLRRARGLVVAPNHLSMIDVMLIVSHLPDAVCIMKAGLERNPAMGGGRLAGYIPNDAGLPVIRRAADALREGANLLVFPEGTRSPDGRVGPFHPGFALIARRARAPIQPVFIESNTRYLSKGWPIWRRPDFPLRYRARLGEAVTVAGPAEAFTENLHRQYTATLGEARP</sequence>